<evidence type="ECO:0000313" key="4">
    <source>
        <dbReference type="Proteomes" id="UP001165074"/>
    </source>
</evidence>
<dbReference type="Gene3D" id="1.10.260.40">
    <property type="entry name" value="lambda repressor-like DNA-binding domains"/>
    <property type="match status" value="1"/>
</dbReference>
<dbReference type="AlphaFoldDB" id="A0A9W6RWN4"/>
<comment type="caution">
    <text evidence="3">The sequence shown here is derived from an EMBL/GenBank/DDBJ whole genome shotgun (WGS) entry which is preliminary data.</text>
</comment>
<dbReference type="InterPro" id="IPR001387">
    <property type="entry name" value="Cro/C1-type_HTH"/>
</dbReference>
<name>A0A9W6RWN4_9ACTN</name>
<feature type="domain" description="HTH cro/C1-type" evidence="2">
    <location>
        <begin position="13"/>
        <end position="68"/>
    </location>
</feature>
<sequence length="400" mass="43366">MSTEYQKALGRKIAQHRRRRGLSQPELARQIDRSVAWVSQVERGVRKVDRMSVLETVAQALDVPLAELAAEAPVVAAATDEPPEATGLRLVLSGAHALRAMLSGQFTPDAAALRDKVDTAWELTHAGRYTELTDLLRDLVPQLETAARAVPQEERTEFFELLSAAYQACSAALTKLAEPEAAWIAADRSMAAAERADAPLLVAAGAFRLAFVFLGAKHFDQAEETARTAADALRPLADEGQPEAMSLWGGLTLQRAVTASRTNDGEAAYAFLDQARQVAERLGEGRNDYNTEFGPANVRLHEIAVAVELSDAGRALRAAEQVDAAGLSAERQGRMLIDVARAHAQRRDVDSAVATLLHGEEITPEQIRAHPLVRQLVSDLLTMQSPPSEELRELAQRVAA</sequence>
<organism evidence="3 4">
    <name type="scientific">Actinoallomurus iriomotensis</name>
    <dbReference type="NCBI Taxonomy" id="478107"/>
    <lineage>
        <taxon>Bacteria</taxon>
        <taxon>Bacillati</taxon>
        <taxon>Actinomycetota</taxon>
        <taxon>Actinomycetes</taxon>
        <taxon>Streptosporangiales</taxon>
        <taxon>Thermomonosporaceae</taxon>
        <taxon>Actinoallomurus</taxon>
    </lineage>
</organism>
<dbReference type="InterPro" id="IPR010982">
    <property type="entry name" value="Lambda_DNA-bd_dom_sf"/>
</dbReference>
<dbReference type="Proteomes" id="UP001165074">
    <property type="component" value="Unassembled WGS sequence"/>
</dbReference>
<dbReference type="PROSITE" id="PS50943">
    <property type="entry name" value="HTH_CROC1"/>
    <property type="match status" value="1"/>
</dbReference>
<dbReference type="SUPFAM" id="SSF47413">
    <property type="entry name" value="lambda repressor-like DNA-binding domains"/>
    <property type="match status" value="1"/>
</dbReference>
<dbReference type="SMART" id="SM00530">
    <property type="entry name" value="HTH_XRE"/>
    <property type="match status" value="1"/>
</dbReference>
<accession>A0A9W6RWN4</accession>
<gene>
    <name evidence="3" type="ORF">Airi02_012850</name>
</gene>
<dbReference type="Pfam" id="PF13560">
    <property type="entry name" value="HTH_31"/>
    <property type="match status" value="1"/>
</dbReference>
<protein>
    <submittedName>
        <fullName evidence="3">Transcriptional regulator</fullName>
    </submittedName>
</protein>
<proteinExistence type="predicted"/>
<reference evidence="3" key="1">
    <citation type="submission" date="2023-03" db="EMBL/GenBank/DDBJ databases">
        <title>Actinoallomurus iriomotensis NBRC 103684.</title>
        <authorList>
            <person name="Ichikawa N."/>
            <person name="Sato H."/>
            <person name="Tonouchi N."/>
        </authorList>
    </citation>
    <scope>NUCLEOTIDE SEQUENCE</scope>
    <source>
        <strain evidence="3">NBRC 103684</strain>
    </source>
</reference>
<feature type="region of interest" description="Disordered" evidence="1">
    <location>
        <begin position="1"/>
        <end position="24"/>
    </location>
</feature>
<evidence type="ECO:0000256" key="1">
    <source>
        <dbReference type="SAM" id="MobiDB-lite"/>
    </source>
</evidence>
<evidence type="ECO:0000313" key="3">
    <source>
        <dbReference type="EMBL" id="GLY83355.1"/>
    </source>
</evidence>
<dbReference type="EMBL" id="BSTK01000002">
    <property type="protein sequence ID" value="GLY83355.1"/>
    <property type="molecule type" value="Genomic_DNA"/>
</dbReference>
<keyword evidence="4" id="KW-1185">Reference proteome</keyword>
<dbReference type="GO" id="GO:0003677">
    <property type="term" value="F:DNA binding"/>
    <property type="evidence" value="ECO:0007669"/>
    <property type="project" value="InterPro"/>
</dbReference>
<dbReference type="RefSeq" id="WP_285567621.1">
    <property type="nucleotide sequence ID" value="NZ_BSTK01000002.1"/>
</dbReference>
<dbReference type="CDD" id="cd00093">
    <property type="entry name" value="HTH_XRE"/>
    <property type="match status" value="1"/>
</dbReference>
<feature type="compositionally biased region" description="Basic residues" evidence="1">
    <location>
        <begin position="9"/>
        <end position="21"/>
    </location>
</feature>
<evidence type="ECO:0000259" key="2">
    <source>
        <dbReference type="PROSITE" id="PS50943"/>
    </source>
</evidence>